<dbReference type="EMBL" id="JACEIK010001409">
    <property type="protein sequence ID" value="MCD7469129.1"/>
    <property type="molecule type" value="Genomic_DNA"/>
</dbReference>
<name>A0ABS8TDY2_DATST</name>
<feature type="region of interest" description="Disordered" evidence="1">
    <location>
        <begin position="46"/>
        <end position="72"/>
    </location>
</feature>
<comment type="caution">
    <text evidence="2">The sequence shown here is derived from an EMBL/GenBank/DDBJ whole genome shotgun (WGS) entry which is preliminary data.</text>
</comment>
<gene>
    <name evidence="2" type="ORF">HAX54_007946</name>
</gene>
<protein>
    <submittedName>
        <fullName evidence="2">Uncharacterized protein</fullName>
    </submittedName>
</protein>
<evidence type="ECO:0000256" key="1">
    <source>
        <dbReference type="SAM" id="MobiDB-lite"/>
    </source>
</evidence>
<evidence type="ECO:0000313" key="2">
    <source>
        <dbReference type="EMBL" id="MCD7469129.1"/>
    </source>
</evidence>
<feature type="compositionally biased region" description="Low complexity" evidence="1">
    <location>
        <begin position="59"/>
        <end position="71"/>
    </location>
</feature>
<evidence type="ECO:0000313" key="3">
    <source>
        <dbReference type="Proteomes" id="UP000823775"/>
    </source>
</evidence>
<accession>A0ABS8TDY2</accession>
<organism evidence="2 3">
    <name type="scientific">Datura stramonium</name>
    <name type="common">Jimsonweed</name>
    <name type="synonym">Common thornapple</name>
    <dbReference type="NCBI Taxonomy" id="4076"/>
    <lineage>
        <taxon>Eukaryota</taxon>
        <taxon>Viridiplantae</taxon>
        <taxon>Streptophyta</taxon>
        <taxon>Embryophyta</taxon>
        <taxon>Tracheophyta</taxon>
        <taxon>Spermatophyta</taxon>
        <taxon>Magnoliopsida</taxon>
        <taxon>eudicotyledons</taxon>
        <taxon>Gunneridae</taxon>
        <taxon>Pentapetalae</taxon>
        <taxon>asterids</taxon>
        <taxon>lamiids</taxon>
        <taxon>Solanales</taxon>
        <taxon>Solanaceae</taxon>
        <taxon>Solanoideae</taxon>
        <taxon>Datureae</taxon>
        <taxon>Datura</taxon>
    </lineage>
</organism>
<dbReference type="Proteomes" id="UP000823775">
    <property type="component" value="Unassembled WGS sequence"/>
</dbReference>
<keyword evidence="3" id="KW-1185">Reference proteome</keyword>
<proteinExistence type="predicted"/>
<sequence>MKYDFEKSKDETRYDMKFPKPVIEVFRSSGPSATIAEATTDLAEAATRTKSVSHAAQLPTSTPSTSVATTAQQGAELVETSSMVHPPSLYAFTPVNLAKARVNDKLNDHTMSDLQWFSCELKKAYGDILML</sequence>
<reference evidence="2 3" key="1">
    <citation type="journal article" date="2021" name="BMC Genomics">
        <title>Datura genome reveals duplications of psychoactive alkaloid biosynthetic genes and high mutation rate following tissue culture.</title>
        <authorList>
            <person name="Rajewski A."/>
            <person name="Carter-House D."/>
            <person name="Stajich J."/>
            <person name="Litt A."/>
        </authorList>
    </citation>
    <scope>NUCLEOTIDE SEQUENCE [LARGE SCALE GENOMIC DNA]</scope>
    <source>
        <strain evidence="2">AR-01</strain>
    </source>
</reference>